<evidence type="ECO:0000313" key="3">
    <source>
        <dbReference type="Proteomes" id="UP000005408"/>
    </source>
</evidence>
<dbReference type="OMA" id="RESNHEF"/>
<reference evidence="2" key="1">
    <citation type="submission" date="2022-08" db="UniProtKB">
        <authorList>
            <consortium name="EnsemblMetazoa"/>
        </authorList>
    </citation>
    <scope>IDENTIFICATION</scope>
    <source>
        <strain evidence="2">05x7-T-G4-1.051#20</strain>
    </source>
</reference>
<organism evidence="2 3">
    <name type="scientific">Magallana gigas</name>
    <name type="common">Pacific oyster</name>
    <name type="synonym">Crassostrea gigas</name>
    <dbReference type="NCBI Taxonomy" id="29159"/>
    <lineage>
        <taxon>Eukaryota</taxon>
        <taxon>Metazoa</taxon>
        <taxon>Spiralia</taxon>
        <taxon>Lophotrochozoa</taxon>
        <taxon>Mollusca</taxon>
        <taxon>Bivalvia</taxon>
        <taxon>Autobranchia</taxon>
        <taxon>Pteriomorphia</taxon>
        <taxon>Ostreida</taxon>
        <taxon>Ostreoidea</taxon>
        <taxon>Ostreidae</taxon>
        <taxon>Magallana</taxon>
    </lineage>
</organism>
<dbReference type="OrthoDB" id="6158323at2759"/>
<dbReference type="AlphaFoldDB" id="A0A8W8M1S2"/>
<dbReference type="Proteomes" id="UP000005408">
    <property type="component" value="Unassembled WGS sequence"/>
</dbReference>
<evidence type="ECO:0000313" key="2">
    <source>
        <dbReference type="EnsemblMetazoa" id="G30793.1:cds"/>
    </source>
</evidence>
<proteinExistence type="predicted"/>
<evidence type="ECO:0000256" key="1">
    <source>
        <dbReference type="SAM" id="MobiDB-lite"/>
    </source>
</evidence>
<name>A0A8W8M1S2_MAGGI</name>
<feature type="compositionally biased region" description="Basic residues" evidence="1">
    <location>
        <begin position="11"/>
        <end position="20"/>
    </location>
</feature>
<sequence>MYNSSPEFTFSRRHRSKQTTRRQSEVSPTPNMFLRYIVVFSVAFVFIQPSHAAAPAALTPGVAVKAEYSAVTDLFLGSKVAFTLTVGFPAGVTSGVIVEILPSTNVTIMAVGSVNMTRGANLDIDPNTKLVYHPSEESKDAAFKIYTRGVYNFSDVNNANTNPADAENNLVIEYEAFVVSVDGLTDGATHWVSAGIEYNNSYNVWIGQVSYTMKTAAPTLTKTPTYNLTSPASATSMAKGDKLTVLFETWMPYPSPDMAAEAFSLHSDPNNNHLQVVSLRVKAIGQNFDGTTVAPQVDLSKITSTGVLCNTSWSGSRRVRVALPTTLTNKESLSTSPSTSTADDRIEFEAIITMTSDAVEGEIYPVGFGIEVDAAEVWVSYFNITANAPSGSVSAMSLNIGDVNTTACVGAMNEFTVNISTAETGLTAFSFNVEVVDSNNIKPSGVMVAHMEVLETGSNVLCSEVNFTTTSTSGNTAVDNSGSMEFNITNFGTMTDLGGNSTITVKVVLVPLPGYAITGDAYKVKIGLTGHTTTMDETTVLDISCENQPDAPVNYVFDFYHNCTGNCLTRGSVFEFFLDITTERNKNPGRVNVELAVPTNESESFFVICGYEVVKIGSNLKCISNKTITEATNVTTLSDGTYSRVDVVFPVMCNLGVVNDTEEDKVRVRMTVRIRNDTNVNSTTEEWFGLGSRYSTTQVWVGQYKICIRAPDHYSELARVLGVAINPADLVGDFPGVRGIEYSFDGIEFKDKPVVFTPDVGNSSVYNIDKPFITKYVSMTNLPNQTCQASCYVNHEMVVTKLDGYLEIFNDNTGALKSQTPIALDGDNDTCFALPVQGDTPPLFWTRMNTSVVLGINASQFDIVITGEGISCAKHSNNRVLQVTTPASLQVSYPESSSVGKFHGNIQFCTLTDDNAVANSFSSCQFRCECPSPANCEEVIIFLANEENGSNWKLCEISATNF</sequence>
<protein>
    <submittedName>
        <fullName evidence="2">Uncharacterized protein</fullName>
    </submittedName>
</protein>
<accession>A0A8W8M1S2</accession>
<keyword evidence="3" id="KW-1185">Reference proteome</keyword>
<dbReference type="EnsemblMetazoa" id="G30793.1">
    <property type="protein sequence ID" value="G30793.1:cds"/>
    <property type="gene ID" value="G30793"/>
</dbReference>
<feature type="region of interest" description="Disordered" evidence="1">
    <location>
        <begin position="1"/>
        <end position="26"/>
    </location>
</feature>